<keyword evidence="1" id="KW-0488">Methylation</keyword>
<dbReference type="OrthoDB" id="5296638at2"/>
<dbReference type="InterPro" id="IPR045584">
    <property type="entry name" value="Pilin-like"/>
</dbReference>
<dbReference type="Proteomes" id="UP000317839">
    <property type="component" value="Unassembled WGS sequence"/>
</dbReference>
<dbReference type="Pfam" id="PF07963">
    <property type="entry name" value="N_methyl"/>
    <property type="match status" value="1"/>
</dbReference>
<dbReference type="AlphaFoldDB" id="A0A545THZ7"/>
<reference evidence="3 4" key="1">
    <citation type="submission" date="2019-06" db="EMBL/GenBank/DDBJ databases">
        <title>Draft genome of Aliikangiella marina GYP-15.</title>
        <authorList>
            <person name="Wang G."/>
        </authorList>
    </citation>
    <scope>NUCLEOTIDE SEQUENCE [LARGE SCALE GENOMIC DNA]</scope>
    <source>
        <strain evidence="3 4">GYP-15</strain>
    </source>
</reference>
<dbReference type="InterPro" id="IPR012902">
    <property type="entry name" value="N_methyl_site"/>
</dbReference>
<dbReference type="Pfam" id="PF16732">
    <property type="entry name" value="ComP_DUS"/>
    <property type="match status" value="1"/>
</dbReference>
<dbReference type="InterPro" id="IPR031982">
    <property type="entry name" value="PilE-like"/>
</dbReference>
<name>A0A545THZ7_9GAMM</name>
<accession>A0A545THZ7</accession>
<dbReference type="GO" id="GO:0015628">
    <property type="term" value="P:protein secretion by the type II secretion system"/>
    <property type="evidence" value="ECO:0007669"/>
    <property type="project" value="InterPro"/>
</dbReference>
<evidence type="ECO:0000313" key="4">
    <source>
        <dbReference type="Proteomes" id="UP000317839"/>
    </source>
</evidence>
<dbReference type="PROSITE" id="PS00409">
    <property type="entry name" value="PROKAR_NTER_METHYL"/>
    <property type="match status" value="1"/>
</dbReference>
<sequence length="138" mass="14420">MKKLKGFTLVELLIVVAIVGVIAAVAYPSYTDYVVRGKRAEAMAALTNAAQAMERHRVANYSYTLAGGLGDVFSTQVPVDGSATAYYTLSAATTATTYTLTATPIGSMAGLDDALTLTNTGAKTWGAKTCWPENGPDC</sequence>
<organism evidence="3 4">
    <name type="scientific">Aliikangiella marina</name>
    <dbReference type="NCBI Taxonomy" id="1712262"/>
    <lineage>
        <taxon>Bacteria</taxon>
        <taxon>Pseudomonadati</taxon>
        <taxon>Pseudomonadota</taxon>
        <taxon>Gammaproteobacteria</taxon>
        <taxon>Oceanospirillales</taxon>
        <taxon>Pleioneaceae</taxon>
        <taxon>Aliikangiella</taxon>
    </lineage>
</organism>
<dbReference type="EMBL" id="VIKR01000001">
    <property type="protein sequence ID" value="TQV76832.1"/>
    <property type="molecule type" value="Genomic_DNA"/>
</dbReference>
<dbReference type="NCBIfam" id="TIGR02532">
    <property type="entry name" value="IV_pilin_GFxxxE"/>
    <property type="match status" value="1"/>
</dbReference>
<dbReference type="Gene3D" id="3.30.700.10">
    <property type="entry name" value="Glycoprotein, Type 4 Pilin"/>
    <property type="match status" value="1"/>
</dbReference>
<protein>
    <submittedName>
        <fullName evidence="3">Prepilin-type N-terminal cleavage/methylation domain-containing protein</fullName>
    </submittedName>
</protein>
<feature type="transmembrane region" description="Helical" evidence="2">
    <location>
        <begin position="12"/>
        <end position="30"/>
    </location>
</feature>
<dbReference type="PANTHER" id="PTHR30093:SF47">
    <property type="entry name" value="TYPE IV PILUS NON-CORE MINOR PILIN PILE"/>
    <property type="match status" value="1"/>
</dbReference>
<evidence type="ECO:0000313" key="3">
    <source>
        <dbReference type="EMBL" id="TQV76832.1"/>
    </source>
</evidence>
<dbReference type="InterPro" id="IPR000983">
    <property type="entry name" value="Bac_GSPG_pilin"/>
</dbReference>
<dbReference type="GO" id="GO:0043683">
    <property type="term" value="P:type IV pilus assembly"/>
    <property type="evidence" value="ECO:0007669"/>
    <property type="project" value="InterPro"/>
</dbReference>
<comment type="caution">
    <text evidence="3">The sequence shown here is derived from an EMBL/GenBank/DDBJ whole genome shotgun (WGS) entry which is preliminary data.</text>
</comment>
<dbReference type="SUPFAM" id="SSF54523">
    <property type="entry name" value="Pili subunits"/>
    <property type="match status" value="1"/>
</dbReference>
<dbReference type="GO" id="GO:0015627">
    <property type="term" value="C:type II protein secretion system complex"/>
    <property type="evidence" value="ECO:0007669"/>
    <property type="project" value="InterPro"/>
</dbReference>
<keyword evidence="2" id="KW-0812">Transmembrane</keyword>
<keyword evidence="4" id="KW-1185">Reference proteome</keyword>
<keyword evidence="2" id="KW-1133">Transmembrane helix</keyword>
<keyword evidence="2" id="KW-0472">Membrane</keyword>
<dbReference type="PANTHER" id="PTHR30093">
    <property type="entry name" value="GENERAL SECRETION PATHWAY PROTEIN G"/>
    <property type="match status" value="1"/>
</dbReference>
<dbReference type="PRINTS" id="PR00813">
    <property type="entry name" value="BCTERIALGSPG"/>
</dbReference>
<dbReference type="RefSeq" id="WP_142888192.1">
    <property type="nucleotide sequence ID" value="NZ_VIKR01000001.1"/>
</dbReference>
<evidence type="ECO:0000256" key="2">
    <source>
        <dbReference type="SAM" id="Phobius"/>
    </source>
</evidence>
<gene>
    <name evidence="3" type="ORF">FLL45_02430</name>
</gene>
<evidence type="ECO:0000256" key="1">
    <source>
        <dbReference type="ARBA" id="ARBA00022481"/>
    </source>
</evidence>
<proteinExistence type="predicted"/>